<evidence type="ECO:0000313" key="3">
    <source>
        <dbReference type="EMBL" id="MFD2276693.1"/>
    </source>
</evidence>
<gene>
    <name evidence="3" type="ORF">ACFSQZ_09460</name>
</gene>
<name>A0ABW5E601_9BACT</name>
<protein>
    <recommendedName>
        <fullName evidence="5">Tetratricopeptide repeat protein</fullName>
    </recommendedName>
</protein>
<feature type="region of interest" description="Disordered" evidence="1">
    <location>
        <begin position="301"/>
        <end position="348"/>
    </location>
</feature>
<organism evidence="3 4">
    <name type="scientific">Rubritalea spongiae</name>
    <dbReference type="NCBI Taxonomy" id="430797"/>
    <lineage>
        <taxon>Bacteria</taxon>
        <taxon>Pseudomonadati</taxon>
        <taxon>Verrucomicrobiota</taxon>
        <taxon>Verrucomicrobiia</taxon>
        <taxon>Verrucomicrobiales</taxon>
        <taxon>Rubritaleaceae</taxon>
        <taxon>Rubritalea</taxon>
    </lineage>
</organism>
<keyword evidence="4" id="KW-1185">Reference proteome</keyword>
<comment type="caution">
    <text evidence="3">The sequence shown here is derived from an EMBL/GenBank/DDBJ whole genome shotgun (WGS) entry which is preliminary data.</text>
</comment>
<evidence type="ECO:0000256" key="1">
    <source>
        <dbReference type="SAM" id="MobiDB-lite"/>
    </source>
</evidence>
<proteinExistence type="predicted"/>
<feature type="signal peptide" evidence="2">
    <location>
        <begin position="1"/>
        <end position="22"/>
    </location>
</feature>
<dbReference type="EMBL" id="JBHUJC010000026">
    <property type="protein sequence ID" value="MFD2276693.1"/>
    <property type="molecule type" value="Genomic_DNA"/>
</dbReference>
<reference evidence="4" key="1">
    <citation type="journal article" date="2019" name="Int. J. Syst. Evol. Microbiol.">
        <title>The Global Catalogue of Microorganisms (GCM) 10K type strain sequencing project: providing services to taxonomists for standard genome sequencing and annotation.</title>
        <authorList>
            <consortium name="The Broad Institute Genomics Platform"/>
            <consortium name="The Broad Institute Genome Sequencing Center for Infectious Disease"/>
            <person name="Wu L."/>
            <person name="Ma J."/>
        </authorList>
    </citation>
    <scope>NUCLEOTIDE SEQUENCE [LARGE SCALE GENOMIC DNA]</scope>
    <source>
        <strain evidence="4">JCM 16545</strain>
    </source>
</reference>
<feature type="chain" id="PRO_5045655061" description="Tetratricopeptide repeat protein" evidence="2">
    <location>
        <begin position="23"/>
        <end position="348"/>
    </location>
</feature>
<accession>A0ABW5E601</accession>
<evidence type="ECO:0000256" key="2">
    <source>
        <dbReference type="SAM" id="SignalP"/>
    </source>
</evidence>
<dbReference type="RefSeq" id="WP_377094647.1">
    <property type="nucleotide sequence ID" value="NZ_JBHSJM010000001.1"/>
</dbReference>
<feature type="compositionally biased region" description="Basic and acidic residues" evidence="1">
    <location>
        <begin position="312"/>
        <end position="321"/>
    </location>
</feature>
<feature type="compositionally biased region" description="Basic residues" evidence="1">
    <location>
        <begin position="327"/>
        <end position="348"/>
    </location>
</feature>
<dbReference type="Proteomes" id="UP001597297">
    <property type="component" value="Unassembled WGS sequence"/>
</dbReference>
<evidence type="ECO:0008006" key="5">
    <source>
        <dbReference type="Google" id="ProtNLM"/>
    </source>
</evidence>
<evidence type="ECO:0000313" key="4">
    <source>
        <dbReference type="Proteomes" id="UP001597297"/>
    </source>
</evidence>
<keyword evidence="2" id="KW-0732">Signal</keyword>
<sequence>MKILSKVATLAVALTVSAVAQQASTPGTITLSDGSTRNGYIVGSTKTSLFYLENEGDEKPQSVRMSQVDGVYLMQPSDYTEAMELYQDRKYSEAAKRFDELKKKYKKLELLPDNFHHLAGYYKLECLRKQMDLPTLTKEVTNFGTPELLREYQQQQLEAYAFWTGINAKAWGRVIRMAEDWQSKRLPVSIRAQVAYCHGLALEKEGRSEDALFAYAIAMTADYTQSEVIVRNAVINSLRVYKSLPAVEKALKSKSAEQPDLVKAGALAALYERAGLGAGVALPAEYKVFLEYAPEVVVPDEKGKPAAAKDAGTPEKKKPAETAKSAAQKKKPVAQPAPKKKATPKKNK</sequence>